<feature type="domain" description="Baseplate protein J-like barrel" evidence="1">
    <location>
        <begin position="107"/>
        <end position="183"/>
    </location>
</feature>
<dbReference type="EMBL" id="CP000827">
    <property type="protein sequence ID" value="ABV44049.1"/>
    <property type="molecule type" value="Genomic_DNA"/>
</dbReference>
<dbReference type="eggNOG" id="COG3948">
    <property type="taxonomic scope" value="Bacteria"/>
</dbReference>
<evidence type="ECO:0000313" key="3">
    <source>
        <dbReference type="EMBL" id="ABV44049.1"/>
    </source>
</evidence>
<reference evidence="3" key="1">
    <citation type="submission" date="2007-09" db="EMBL/GenBank/DDBJ databases">
        <title>Complete sequence of plasmid of Serratia proteamaculans 568.</title>
        <authorList>
            <consortium name="US DOE Joint Genome Institute"/>
            <person name="Copeland A."/>
            <person name="Lucas S."/>
            <person name="Lapidus A."/>
            <person name="Barry K."/>
            <person name="Glavina del Rio T."/>
            <person name="Dalin E."/>
            <person name="Tice H."/>
            <person name="Pitluck S."/>
            <person name="Chain P."/>
            <person name="Malfatti S."/>
            <person name="Shin M."/>
            <person name="Vergez L."/>
            <person name="Schmutz J."/>
            <person name="Larimer F."/>
            <person name="Land M."/>
            <person name="Hauser L."/>
            <person name="Kyrpides N."/>
            <person name="Kim E."/>
            <person name="Taghavi S."/>
            <person name="Newman L."/>
            <person name="Vangronsveld J."/>
            <person name="van der Lelie D."/>
            <person name="Richardson P."/>
        </authorList>
    </citation>
    <scope>NUCLEOTIDE SEQUENCE [LARGE SCALE GENOMIC DNA]</scope>
    <source>
        <strain evidence="3">568</strain>
        <plasmid evidence="3">pSPRO01</plasmid>
    </source>
</reference>
<evidence type="ECO:0000259" key="1">
    <source>
        <dbReference type="Pfam" id="PF04865"/>
    </source>
</evidence>
<keyword evidence="3" id="KW-0614">Plasmid</keyword>
<dbReference type="InterPro" id="IPR014507">
    <property type="entry name" value="Baseplate_assembly_J_pred"/>
</dbReference>
<geneLocation type="plasmid" evidence="3">
    <name>pSPRO01</name>
</geneLocation>
<dbReference type="OrthoDB" id="9793802at2"/>
<dbReference type="Pfam" id="PF26078">
    <property type="entry name" value="Baseplate_J_M"/>
    <property type="match status" value="1"/>
</dbReference>
<organism evidence="3">
    <name type="scientific">Serratia proteamaculans (strain 568)</name>
    <dbReference type="NCBI Taxonomy" id="399741"/>
    <lineage>
        <taxon>Bacteria</taxon>
        <taxon>Pseudomonadati</taxon>
        <taxon>Pseudomonadota</taxon>
        <taxon>Gammaproteobacteria</taxon>
        <taxon>Enterobacterales</taxon>
        <taxon>Yersiniaceae</taxon>
        <taxon>Serratia</taxon>
    </lineage>
</organism>
<proteinExistence type="predicted"/>
<dbReference type="InterPro" id="IPR058531">
    <property type="entry name" value="Baseplate_J_M"/>
</dbReference>
<feature type="domain" description="Baseplate J-like central" evidence="2">
    <location>
        <begin position="205"/>
        <end position="274"/>
    </location>
</feature>
<gene>
    <name evidence="3" type="ordered locus">Spro_4957</name>
</gene>
<dbReference type="InterPro" id="IPR006949">
    <property type="entry name" value="Barrel_Baseplate_J-like"/>
</dbReference>
<dbReference type="Pfam" id="PF04865">
    <property type="entry name" value="Baseplate_J"/>
    <property type="match status" value="1"/>
</dbReference>
<dbReference type="PANTHER" id="PTHR37829">
    <property type="entry name" value="PHAGE-LIKE ELEMENT PBSX PROTEIN XKDT"/>
    <property type="match status" value="1"/>
</dbReference>
<protein>
    <submittedName>
        <fullName evidence="3">Baseplate J family protein</fullName>
    </submittedName>
</protein>
<dbReference type="InterPro" id="IPR052399">
    <property type="entry name" value="Phage_Baseplate_Assmbl_Protein"/>
</dbReference>
<dbReference type="KEGG" id="spe:Spro_4957"/>
<dbReference type="AlphaFoldDB" id="A8GLQ9"/>
<sequence>MIPRGNLPEINFAEKSPEITVNEAITVFEKLSGETLAPADPRRVFIESLCYIIAQQRVIIDHSAKMNLLSYSEGKYLDVLGYFLDVTRLPAQSSVTTQQFELETAQISAYVIPVGAQVTTGSRVFETTEVLEIPIGALTGVVPVRAVDAGAGGNGLLPGQINTLITPLPYIKNVTNLTTTSGGADVENDDNFAERIHLAPASFSVAGPEDAYKYWTRTANQGIKAVSVNSPTPGVVDVRFLMAGGIFPSQEVMDEVNSVLNAKTIRPLTDKVNILLPNNIDYEIDIEYWISNENKTQADLIQKDVKKAVENYALWQRSEFGRDINPDMLNNLVVSARAKRVNIISPKFTVSEKVDVAQDINMKITFKGLEDG</sequence>
<evidence type="ECO:0000259" key="2">
    <source>
        <dbReference type="Pfam" id="PF26078"/>
    </source>
</evidence>
<dbReference type="PIRSF" id="PIRSF020481">
    <property type="entry name" value="BAP"/>
    <property type="match status" value="1"/>
</dbReference>
<name>A8GLQ9_SERP5</name>
<dbReference type="HOGENOM" id="CLU_046415_1_1_6"/>
<dbReference type="PANTHER" id="PTHR37829:SF3">
    <property type="entry name" value="PROTEIN JAYE-RELATED"/>
    <property type="match status" value="1"/>
</dbReference>
<accession>A8GLQ9</accession>